<dbReference type="Pfam" id="PF14029">
    <property type="entry name" value="DUF4244"/>
    <property type="match status" value="1"/>
</dbReference>
<keyword evidence="3" id="KW-1185">Reference proteome</keyword>
<accession>A0AA45WRK7</accession>
<evidence type="ECO:0000313" key="2">
    <source>
        <dbReference type="EMBL" id="SMP31725.1"/>
    </source>
</evidence>
<evidence type="ECO:0000256" key="1">
    <source>
        <dbReference type="SAM" id="Phobius"/>
    </source>
</evidence>
<dbReference type="AlphaFoldDB" id="A0AA45WRK7"/>
<protein>
    <submittedName>
        <fullName evidence="2">Uncharacterized protein</fullName>
    </submittedName>
</protein>
<dbReference type="RefSeq" id="WP_284724570.1">
    <property type="nucleotide sequence ID" value="NZ_FXTU01000008.1"/>
</dbReference>
<keyword evidence="1" id="KW-0812">Transmembrane</keyword>
<dbReference type="EMBL" id="FXTU01000008">
    <property type="protein sequence ID" value="SMP31725.1"/>
    <property type="molecule type" value="Genomic_DNA"/>
</dbReference>
<evidence type="ECO:0000313" key="3">
    <source>
        <dbReference type="Proteomes" id="UP001157946"/>
    </source>
</evidence>
<sequence length="63" mass="7169">MKLWRERVKQRFWSKRGASTVEYIIIIAVGALFAGLLLVAINSPDIQQSLQEEVEEVLNGTPR</sequence>
<dbReference type="InterPro" id="IPR025338">
    <property type="entry name" value="DUF4244"/>
</dbReference>
<organism evidence="2 3">
    <name type="scientific">Laceyella tengchongensis</name>
    <dbReference type="NCBI Taxonomy" id="574699"/>
    <lineage>
        <taxon>Bacteria</taxon>
        <taxon>Bacillati</taxon>
        <taxon>Bacillota</taxon>
        <taxon>Bacilli</taxon>
        <taxon>Bacillales</taxon>
        <taxon>Thermoactinomycetaceae</taxon>
        <taxon>Laceyella</taxon>
    </lineage>
</organism>
<comment type="caution">
    <text evidence="2">The sequence shown here is derived from an EMBL/GenBank/DDBJ whole genome shotgun (WGS) entry which is preliminary data.</text>
</comment>
<reference evidence="2" key="1">
    <citation type="submission" date="2017-05" db="EMBL/GenBank/DDBJ databases">
        <authorList>
            <person name="Varghese N."/>
            <person name="Submissions S."/>
        </authorList>
    </citation>
    <scope>NUCLEOTIDE SEQUENCE</scope>
    <source>
        <strain evidence="2">DSM 45262</strain>
    </source>
</reference>
<gene>
    <name evidence="2" type="ORF">SAMN06265361_10855</name>
</gene>
<feature type="transmembrane region" description="Helical" evidence="1">
    <location>
        <begin position="21"/>
        <end position="41"/>
    </location>
</feature>
<dbReference type="Proteomes" id="UP001157946">
    <property type="component" value="Unassembled WGS sequence"/>
</dbReference>
<name>A0AA45WRK7_9BACL</name>
<keyword evidence="1" id="KW-1133">Transmembrane helix</keyword>
<keyword evidence="1" id="KW-0472">Membrane</keyword>
<proteinExistence type="predicted"/>